<evidence type="ECO:0000313" key="4">
    <source>
        <dbReference type="Proteomes" id="UP000249061"/>
    </source>
</evidence>
<evidence type="ECO:0000256" key="1">
    <source>
        <dbReference type="SAM" id="MobiDB-lite"/>
    </source>
</evidence>
<dbReference type="Pfam" id="PF13620">
    <property type="entry name" value="CarboxypepD_reg"/>
    <property type="match status" value="1"/>
</dbReference>
<gene>
    <name evidence="3" type="ORF">DI536_28330</name>
</gene>
<evidence type="ECO:0000256" key="2">
    <source>
        <dbReference type="SAM" id="SignalP"/>
    </source>
</evidence>
<feature type="signal peptide" evidence="2">
    <location>
        <begin position="1"/>
        <end position="18"/>
    </location>
</feature>
<comment type="caution">
    <text evidence="3">The sequence shown here is derived from an EMBL/GenBank/DDBJ whole genome shotgun (WGS) entry which is preliminary data.</text>
</comment>
<feature type="chain" id="PRO_5015989901" description="Carboxypeptidase family protein" evidence="2">
    <location>
        <begin position="19"/>
        <end position="550"/>
    </location>
</feature>
<proteinExistence type="predicted"/>
<dbReference type="PROSITE" id="PS51257">
    <property type="entry name" value="PROKAR_LIPOPROTEIN"/>
    <property type="match status" value="1"/>
</dbReference>
<accession>A0A2W5SV40</accession>
<dbReference type="Gene3D" id="2.60.40.1120">
    <property type="entry name" value="Carboxypeptidase-like, regulatory domain"/>
    <property type="match status" value="1"/>
</dbReference>
<sequence length="550" mass="57463">MKKLVAALVAVAAVTSSCGPTEQFPDTITVNQPPVEPAPTEFTNTNNNTNTNVTTPSTPRGSVSGVVTTTNLSPLADADVELIIGSAQTLTTKTDMSGAFRFADVPAGSQVLVNISKNGFARARVTTTVPSAAGNVPIDDANASFGPIQLAELNGTVRFVVSRPDGRPAAAVRASLRVSPVVSVTLFNNDNTSQATSHLTLDAVADAQGQLVFNGVPTPLELTRFNNAQYQLYVSPLDADNDGFPETGGYVDSYSASSLVGAGNVRFVTLGALGSGGFWVESSNVGSLRNAADNDPLRNTVRTGESLQFVFSQPVQPQSLVVRVTNEYGASSLSVTPQLSFGNMMVSVPLGNSVSVVGEYNIDLRAISASGAQYTRTGFFFFNTATPTPVTAVAASYQETSLTAAAATQLNNGEAVFVHFSAPIAFGQSGMLPQVFFNADIGGPTPGVIGDFQGERGAAQGFTLIPNEPTAPVATRIPVEQPVFPLVLSGYTTRWSFAYQGAPLTALSTLELDVAFSKIPNNAFVDSFWSQPVTSDFVLTGVVKQPVPVP</sequence>
<feature type="region of interest" description="Disordered" evidence="1">
    <location>
        <begin position="40"/>
        <end position="64"/>
    </location>
</feature>
<name>A0A2W5SV40_9BACT</name>
<keyword evidence="2" id="KW-0732">Signal</keyword>
<reference evidence="3 4" key="1">
    <citation type="submission" date="2017-08" db="EMBL/GenBank/DDBJ databases">
        <title>Infants hospitalized years apart are colonized by the same room-sourced microbial strains.</title>
        <authorList>
            <person name="Brooks B."/>
            <person name="Olm M.R."/>
            <person name="Firek B.A."/>
            <person name="Baker R."/>
            <person name="Thomas B.C."/>
            <person name="Morowitz M.J."/>
            <person name="Banfield J.F."/>
        </authorList>
    </citation>
    <scope>NUCLEOTIDE SEQUENCE [LARGE SCALE GENOMIC DNA]</scope>
    <source>
        <strain evidence="3">S2_003_000_R2_14</strain>
    </source>
</reference>
<dbReference type="EMBL" id="QFQP01000033">
    <property type="protein sequence ID" value="PZR07169.1"/>
    <property type="molecule type" value="Genomic_DNA"/>
</dbReference>
<dbReference type="InterPro" id="IPR013784">
    <property type="entry name" value="Carb-bd-like_fold"/>
</dbReference>
<feature type="compositionally biased region" description="Low complexity" evidence="1">
    <location>
        <begin position="43"/>
        <end position="55"/>
    </location>
</feature>
<dbReference type="SUPFAM" id="SSF49452">
    <property type="entry name" value="Starch-binding domain-like"/>
    <property type="match status" value="1"/>
</dbReference>
<protein>
    <recommendedName>
        <fullName evidence="5">Carboxypeptidase family protein</fullName>
    </recommendedName>
</protein>
<dbReference type="GO" id="GO:0030246">
    <property type="term" value="F:carbohydrate binding"/>
    <property type="evidence" value="ECO:0007669"/>
    <property type="project" value="InterPro"/>
</dbReference>
<evidence type="ECO:0008006" key="5">
    <source>
        <dbReference type="Google" id="ProtNLM"/>
    </source>
</evidence>
<dbReference type="AlphaFoldDB" id="A0A2W5SV40"/>
<dbReference type="Proteomes" id="UP000249061">
    <property type="component" value="Unassembled WGS sequence"/>
</dbReference>
<evidence type="ECO:0000313" key="3">
    <source>
        <dbReference type="EMBL" id="PZR07169.1"/>
    </source>
</evidence>
<organism evidence="3 4">
    <name type="scientific">Archangium gephyra</name>
    <dbReference type="NCBI Taxonomy" id="48"/>
    <lineage>
        <taxon>Bacteria</taxon>
        <taxon>Pseudomonadati</taxon>
        <taxon>Myxococcota</taxon>
        <taxon>Myxococcia</taxon>
        <taxon>Myxococcales</taxon>
        <taxon>Cystobacterineae</taxon>
        <taxon>Archangiaceae</taxon>
        <taxon>Archangium</taxon>
    </lineage>
</organism>